<organism evidence="1 2">
    <name type="scientific">Streptomyces virginiae</name>
    <name type="common">Streptomyces cinnamonensis</name>
    <dbReference type="NCBI Taxonomy" id="1961"/>
    <lineage>
        <taxon>Bacteria</taxon>
        <taxon>Bacillati</taxon>
        <taxon>Actinomycetota</taxon>
        <taxon>Actinomycetes</taxon>
        <taxon>Kitasatosporales</taxon>
        <taxon>Streptomycetaceae</taxon>
        <taxon>Streptomyces</taxon>
    </lineage>
</organism>
<name>A0ABZ1T5E5_STRVG</name>
<dbReference type="InterPro" id="IPR011989">
    <property type="entry name" value="ARM-like"/>
</dbReference>
<dbReference type="Proteomes" id="UP001432039">
    <property type="component" value="Chromosome"/>
</dbReference>
<evidence type="ECO:0000313" key="1">
    <source>
        <dbReference type="EMBL" id="WUQ11084.1"/>
    </source>
</evidence>
<proteinExistence type="predicted"/>
<sequence>MGSDQRRAAVRALGALARSDDWRDRADAGHGLAAFAEMPEAVGPLLELVAGDTLITRHTVQSLLRRMDRAGLSVVASATAVADAQHSDWIHTAVLDVFGIYATERDEALSVCEGLTRDADARIAEGARRLLADLAAIDPVLHPVRQGETSGQGSVRRIM</sequence>
<dbReference type="EMBL" id="CP108090">
    <property type="protein sequence ID" value="WUQ11084.1"/>
    <property type="molecule type" value="Genomic_DNA"/>
</dbReference>
<evidence type="ECO:0008006" key="3">
    <source>
        <dbReference type="Google" id="ProtNLM"/>
    </source>
</evidence>
<evidence type="ECO:0000313" key="2">
    <source>
        <dbReference type="Proteomes" id="UP001432039"/>
    </source>
</evidence>
<gene>
    <name evidence="1" type="ORF">OG517_06395</name>
</gene>
<dbReference type="RefSeq" id="WP_328960597.1">
    <property type="nucleotide sequence ID" value="NZ_CP108090.1"/>
</dbReference>
<dbReference type="Gene3D" id="1.25.10.10">
    <property type="entry name" value="Leucine-rich Repeat Variant"/>
    <property type="match status" value="1"/>
</dbReference>
<protein>
    <recommendedName>
        <fullName evidence="3">PBS lyase</fullName>
    </recommendedName>
</protein>
<accession>A0ABZ1T5E5</accession>
<reference evidence="1" key="1">
    <citation type="submission" date="2022-10" db="EMBL/GenBank/DDBJ databases">
        <title>The complete genomes of actinobacterial strains from the NBC collection.</title>
        <authorList>
            <person name="Joergensen T.S."/>
            <person name="Alvarez Arevalo M."/>
            <person name="Sterndorff E.B."/>
            <person name="Faurdal D."/>
            <person name="Vuksanovic O."/>
            <person name="Mourched A.-S."/>
            <person name="Charusanti P."/>
            <person name="Shaw S."/>
            <person name="Blin K."/>
            <person name="Weber T."/>
        </authorList>
    </citation>
    <scope>NUCLEOTIDE SEQUENCE</scope>
    <source>
        <strain evidence="1">NBC_00248</strain>
    </source>
</reference>
<keyword evidence="2" id="KW-1185">Reference proteome</keyword>